<dbReference type="PROSITE" id="PS50082">
    <property type="entry name" value="WD_REPEATS_2"/>
    <property type="match status" value="3"/>
</dbReference>
<dbReference type="PANTHER" id="PTHR19848">
    <property type="entry name" value="WD40 REPEAT PROTEIN"/>
    <property type="match status" value="1"/>
</dbReference>
<sequence length="1400" mass="148414">MTEGRPPLAVFAMGFAAYRDPGLPDLPEVEAEIDRLGGILSAFGGHVVDWPVPMDRRGADSVRERLNEWTSTATNGSTVLYWVGHGWSDTVSASLAHWSSPARVGVDGLQPQVLADKVAERQARSATWSLVIVEACHSARFVELVESELASMPHSPRRLLLVGVSGDGATDLGRLTDALSRCLENTFRVQPEIELFDLGRELDRMLPGCHVVYRRLPETDVLVRKLPPIAMPPIAVDIDDELKLLLADLPEDQRRHFLPKAQGAETGELPWYFEGRADEQRRIAAWLRASETGMLVVTGPPGSGKSALLGQVLAQSQPKLTAALERQHLAGRPPADQRPPADVFDAAMLLTGLNVEQVVGRLADDLGLGVPAETDTLAGRIDWLTSALAATGRRTVLVDALDEAQQPFEVARALLAAARVPGVRLVVGTRRSTNEGPDLPAESDENLLDALGGGGAAAVVVPVDREPVALGRYVHRRLLALAGAAAPAMDIERIAGAVGTRAPQFLFARLVVHEIAARPELLGAERAGELDELIGGDHRTLFATAARRVGRRHPAYPTLLRALAFGLGRGLPIRDGIWALVCEAIGSVNGVTDATVAGLLRDAAPYLMVDAEAEQSVYRLAHRTFQEHFLGETDIDHGAQRSDILAALLEHAGRTPDELNPYVRLHLAQHAAAAGIDGLRELAGYPHVVDRLDPISVVTAAGAVPLGDLPSPLAGIVVARAQVVATPPGHRQATRQLAEARYLGRRSFADERVTPGSYWHLRWARLENHPVHATLRGHTGPIQALAVLSDATGGSLLASAGVDGAIRVWDVATGQPVGHPWAGHAGGVWALATWAGPGRDIRVYSAGDDCVIRIWDPATGTQIGSPLTGHARGILALKTWRDEDGRLRLASAGYDAEIRLWDVRSRKTLVTCIGHTSAVKALTVFRGDDGRLRLASADRQGVILRWDAMTGAQVGEPLQAHDGPIQALVTLPGAAGRTRLASAGPDGTVSVWDAESGFRSTGWTGHKGPVRAVAVLAGESGQPRLVSAGEDGRIRIQQTNYGRYPLRHWFGHTGPIRALAGFAGPDGQVQLVSAGNDGIVRLWHIDATVPVDQPWSGTTRPPLALAVLPGPGRSQEVAAAGHHGRFQIISADTGEPAAAPWDGHGAASQVHALVAFPGEAGLASVTDEGDVGIWKPDPAWRMDNSWRVGSGPCRAMAALAGPDGRTVLAVANSNTIWIRAVDSGRGAGKPLIGHQGLIRAIIVVHGRDGAAMFASAGADGAIRFWNPATGEPPAPPLIGDRRPINALVALPGPGGGYRLASAGDNGTVCVWDPGSRRVVSKFRTDRSVPISALLALPARDGRTRLAIASHDQTIKIWDADRDETTDLAVDTLVTTMALAGDTLLAAGPSAFFAVRVDPSP</sequence>
<dbReference type="PROSITE" id="PS50294">
    <property type="entry name" value="WD_REPEATS_REGION"/>
    <property type="match status" value="1"/>
</dbReference>
<evidence type="ECO:0000313" key="4">
    <source>
        <dbReference type="EMBL" id="PRX21947.1"/>
    </source>
</evidence>
<gene>
    <name evidence="4" type="ORF">CLV67_105124</name>
</gene>
<dbReference type="OrthoDB" id="414967at2"/>
<reference evidence="4 5" key="1">
    <citation type="submission" date="2018-03" db="EMBL/GenBank/DDBJ databases">
        <title>Genomic Encyclopedia of Archaeal and Bacterial Type Strains, Phase II (KMG-II): from individual species to whole genera.</title>
        <authorList>
            <person name="Goeker M."/>
        </authorList>
    </citation>
    <scope>NUCLEOTIDE SEQUENCE [LARGE SCALE GENOMIC DNA]</scope>
    <source>
        <strain evidence="4 5">DSM 43146</strain>
    </source>
</reference>
<organism evidence="4 5">
    <name type="scientific">Actinoplanes italicus</name>
    <dbReference type="NCBI Taxonomy" id="113567"/>
    <lineage>
        <taxon>Bacteria</taxon>
        <taxon>Bacillati</taxon>
        <taxon>Actinomycetota</taxon>
        <taxon>Actinomycetes</taxon>
        <taxon>Micromonosporales</taxon>
        <taxon>Micromonosporaceae</taxon>
        <taxon>Actinoplanes</taxon>
    </lineage>
</organism>
<dbReference type="Gene3D" id="3.40.50.300">
    <property type="entry name" value="P-loop containing nucleotide triphosphate hydrolases"/>
    <property type="match status" value="1"/>
</dbReference>
<dbReference type="SMART" id="SM00320">
    <property type="entry name" value="WD40"/>
    <property type="match status" value="11"/>
</dbReference>
<feature type="repeat" description="WD" evidence="3">
    <location>
        <begin position="867"/>
        <end position="911"/>
    </location>
</feature>
<dbReference type="InterPro" id="IPR036322">
    <property type="entry name" value="WD40_repeat_dom_sf"/>
</dbReference>
<dbReference type="PANTHER" id="PTHR19848:SF8">
    <property type="entry name" value="F-BOX AND WD REPEAT DOMAIN CONTAINING 7"/>
    <property type="match status" value="1"/>
</dbReference>
<keyword evidence="2" id="KW-0677">Repeat</keyword>
<proteinExistence type="predicted"/>
<evidence type="ECO:0000256" key="3">
    <source>
        <dbReference type="PROSITE-ProRule" id="PRU00221"/>
    </source>
</evidence>
<keyword evidence="1 3" id="KW-0853">WD repeat</keyword>
<feature type="repeat" description="WD" evidence="3">
    <location>
        <begin position="775"/>
        <end position="819"/>
    </location>
</feature>
<evidence type="ECO:0000256" key="1">
    <source>
        <dbReference type="ARBA" id="ARBA00022574"/>
    </source>
</evidence>
<dbReference type="SUPFAM" id="SSF52540">
    <property type="entry name" value="P-loop containing nucleoside triphosphate hydrolases"/>
    <property type="match status" value="1"/>
</dbReference>
<dbReference type="InterPro" id="IPR001680">
    <property type="entry name" value="WD40_rpt"/>
</dbReference>
<evidence type="ECO:0000256" key="2">
    <source>
        <dbReference type="ARBA" id="ARBA00022737"/>
    </source>
</evidence>
<protein>
    <submittedName>
        <fullName evidence="4">WD40 repeat protein</fullName>
    </submittedName>
</protein>
<dbReference type="InterPro" id="IPR020472">
    <property type="entry name" value="WD40_PAC1"/>
</dbReference>
<feature type="repeat" description="WD" evidence="3">
    <location>
        <begin position="958"/>
        <end position="997"/>
    </location>
</feature>
<dbReference type="InterPro" id="IPR015943">
    <property type="entry name" value="WD40/YVTN_repeat-like_dom_sf"/>
</dbReference>
<dbReference type="PRINTS" id="PR00320">
    <property type="entry name" value="GPROTEINBRPT"/>
</dbReference>
<dbReference type="RefSeq" id="WP_106318464.1">
    <property type="nucleotide sequence ID" value="NZ_BOMO01000036.1"/>
</dbReference>
<comment type="caution">
    <text evidence="4">The sequence shown here is derived from an EMBL/GenBank/DDBJ whole genome shotgun (WGS) entry which is preliminary data.</text>
</comment>
<dbReference type="Gene3D" id="2.130.10.10">
    <property type="entry name" value="YVTN repeat-like/Quinoprotein amine dehydrogenase"/>
    <property type="match status" value="3"/>
</dbReference>
<dbReference type="Proteomes" id="UP000239415">
    <property type="component" value="Unassembled WGS sequence"/>
</dbReference>
<dbReference type="SUPFAM" id="SSF50978">
    <property type="entry name" value="WD40 repeat-like"/>
    <property type="match status" value="2"/>
</dbReference>
<keyword evidence="5" id="KW-1185">Reference proteome</keyword>
<dbReference type="CDD" id="cd00200">
    <property type="entry name" value="WD40"/>
    <property type="match status" value="1"/>
</dbReference>
<dbReference type="InterPro" id="IPR027417">
    <property type="entry name" value="P-loop_NTPase"/>
</dbReference>
<dbReference type="Pfam" id="PF00400">
    <property type="entry name" value="WD40"/>
    <property type="match status" value="4"/>
</dbReference>
<name>A0A2T0KEY9_9ACTN</name>
<dbReference type="EMBL" id="PVMZ01000005">
    <property type="protein sequence ID" value="PRX21947.1"/>
    <property type="molecule type" value="Genomic_DNA"/>
</dbReference>
<evidence type="ECO:0000313" key="5">
    <source>
        <dbReference type="Proteomes" id="UP000239415"/>
    </source>
</evidence>
<dbReference type="InterPro" id="IPR019775">
    <property type="entry name" value="WD40_repeat_CS"/>
</dbReference>
<dbReference type="PROSITE" id="PS00678">
    <property type="entry name" value="WD_REPEATS_1"/>
    <property type="match status" value="3"/>
</dbReference>
<accession>A0A2T0KEY9</accession>